<evidence type="ECO:0000313" key="1">
    <source>
        <dbReference type="EMBL" id="RGK46044.1"/>
    </source>
</evidence>
<dbReference type="Proteomes" id="UP000260790">
    <property type="component" value="Unassembled WGS sequence"/>
</dbReference>
<protein>
    <submittedName>
        <fullName evidence="1">Prevent-host-death protein</fullName>
    </submittedName>
</protein>
<organism evidence="1 2">
    <name type="scientific">Ligilactobacillus ruminis</name>
    <dbReference type="NCBI Taxonomy" id="1623"/>
    <lineage>
        <taxon>Bacteria</taxon>
        <taxon>Bacillati</taxon>
        <taxon>Bacillota</taxon>
        <taxon>Bacilli</taxon>
        <taxon>Lactobacillales</taxon>
        <taxon>Lactobacillaceae</taxon>
        <taxon>Ligilactobacillus</taxon>
    </lineage>
</organism>
<accession>A0A8B2Z630</accession>
<name>A0A8B2Z630_9LACO</name>
<comment type="caution">
    <text evidence="1">The sequence shown here is derived from an EMBL/GenBank/DDBJ whole genome shotgun (WGS) entry which is preliminary data.</text>
</comment>
<sequence>MQCCSTDLSKISLKFTDEVPFLADLSVSKTHFTDKPTFSSDLSVNFGPLC</sequence>
<evidence type="ECO:0000313" key="2">
    <source>
        <dbReference type="Proteomes" id="UP000260790"/>
    </source>
</evidence>
<dbReference type="EMBL" id="QSQR01000007">
    <property type="protein sequence ID" value="RGK46044.1"/>
    <property type="molecule type" value="Genomic_DNA"/>
</dbReference>
<proteinExistence type="predicted"/>
<reference evidence="1 2" key="1">
    <citation type="submission" date="2018-08" db="EMBL/GenBank/DDBJ databases">
        <title>A genome reference for cultivated species of the human gut microbiota.</title>
        <authorList>
            <person name="Zou Y."/>
            <person name="Xue W."/>
            <person name="Luo G."/>
        </authorList>
    </citation>
    <scope>NUCLEOTIDE SEQUENCE [LARGE SCALE GENOMIC DNA]</scope>
    <source>
        <strain evidence="1 2">TF10-9AT</strain>
    </source>
</reference>
<dbReference type="AlphaFoldDB" id="A0A8B2Z630"/>
<gene>
    <name evidence="1" type="ORF">DXD09_07525</name>
</gene>